<dbReference type="RefSeq" id="WP_110813473.1">
    <property type="nucleotide sequence ID" value="NZ_QJTE01000002.1"/>
</dbReference>
<evidence type="ECO:0000259" key="6">
    <source>
        <dbReference type="Pfam" id="PF13860"/>
    </source>
</evidence>
<dbReference type="Proteomes" id="UP000248311">
    <property type="component" value="Unassembled WGS sequence"/>
</dbReference>
<dbReference type="GO" id="GO:0044781">
    <property type="term" value="P:bacterial-type flagellum organization"/>
    <property type="evidence" value="ECO:0007669"/>
    <property type="project" value="UniProtKB-UniRule"/>
</dbReference>
<evidence type="ECO:0000259" key="7">
    <source>
        <dbReference type="Pfam" id="PF13861"/>
    </source>
</evidence>
<dbReference type="Pfam" id="PF13860">
    <property type="entry name" value="FlgD_ig"/>
    <property type="match status" value="1"/>
</dbReference>
<organism evidence="8 9">
    <name type="scientific">Pseudoroseicyclus aestuarii</name>
    <dbReference type="NCBI Taxonomy" id="1795041"/>
    <lineage>
        <taxon>Bacteria</taxon>
        <taxon>Pseudomonadati</taxon>
        <taxon>Pseudomonadota</taxon>
        <taxon>Alphaproteobacteria</taxon>
        <taxon>Rhodobacterales</taxon>
        <taxon>Paracoccaceae</taxon>
        <taxon>Pseudoroseicyclus</taxon>
    </lineage>
</organism>
<keyword evidence="8" id="KW-0969">Cilium</keyword>
<evidence type="ECO:0000256" key="2">
    <source>
        <dbReference type="ARBA" id="ARBA00016013"/>
    </source>
</evidence>
<dbReference type="Gene3D" id="2.60.40.4070">
    <property type="match status" value="1"/>
</dbReference>
<dbReference type="Pfam" id="PF13861">
    <property type="entry name" value="FLgD_tudor"/>
    <property type="match status" value="1"/>
</dbReference>
<gene>
    <name evidence="8" type="ORF">DFP88_102165</name>
</gene>
<keyword evidence="8" id="KW-0966">Cell projection</keyword>
<keyword evidence="8" id="KW-0282">Flagellum</keyword>
<protein>
    <recommendedName>
        <fullName evidence="2 5">Basal-body rod modification protein FlgD</fullName>
    </recommendedName>
</protein>
<name>A0A318SX14_9RHOB</name>
<comment type="function">
    <text evidence="4 5">Required for flagellar hook formation. May act as a scaffolding protein.</text>
</comment>
<dbReference type="Gene3D" id="2.30.30.910">
    <property type="match status" value="1"/>
</dbReference>
<dbReference type="InterPro" id="IPR025963">
    <property type="entry name" value="FLgD_Tudor"/>
</dbReference>
<evidence type="ECO:0000313" key="8">
    <source>
        <dbReference type="EMBL" id="PYE84367.1"/>
    </source>
</evidence>
<dbReference type="AlphaFoldDB" id="A0A318SX14"/>
<feature type="domain" description="FlgD Tudor-like" evidence="7">
    <location>
        <begin position="83"/>
        <end position="215"/>
    </location>
</feature>
<proteinExistence type="inferred from homology"/>
<comment type="similarity">
    <text evidence="1 5">Belongs to the FlgD family.</text>
</comment>
<dbReference type="OrthoDB" id="9785233at2"/>
<dbReference type="EMBL" id="QJTE01000002">
    <property type="protein sequence ID" value="PYE84367.1"/>
    <property type="molecule type" value="Genomic_DNA"/>
</dbReference>
<feature type="domain" description="FlgD/Vpr Ig-like" evidence="6">
    <location>
        <begin position="104"/>
        <end position="173"/>
    </location>
</feature>
<sequence>MAIDSITPTGAPTVASAAKSQISADYESFLTLLTAQIQNQNPLEPMDSTTFVSQLAQLSQVEQAVQTNTNLEEIASQLAQAGALSGVQMLGREVSTATEALVLEDGTATYDYRLAAPAAQVTARILSSDGTLLRELTDLATSAEDRHRIEWDGLDSEGLPVVGSGFTIKIDALDADGAAVGYAGFASGTVTGLTFAEGVPVLVLGDGTKIPASRVETVN</sequence>
<dbReference type="InterPro" id="IPR005648">
    <property type="entry name" value="FlgD"/>
</dbReference>
<evidence type="ECO:0000256" key="4">
    <source>
        <dbReference type="ARBA" id="ARBA00024746"/>
    </source>
</evidence>
<evidence type="ECO:0000256" key="1">
    <source>
        <dbReference type="ARBA" id="ARBA00010577"/>
    </source>
</evidence>
<comment type="caution">
    <text evidence="8">The sequence shown here is derived from an EMBL/GenBank/DDBJ whole genome shotgun (WGS) entry which is preliminary data.</text>
</comment>
<evidence type="ECO:0000256" key="5">
    <source>
        <dbReference type="RuleBase" id="RU362076"/>
    </source>
</evidence>
<keyword evidence="9" id="KW-1185">Reference proteome</keyword>
<accession>A0A318SX14</accession>
<dbReference type="InterPro" id="IPR025965">
    <property type="entry name" value="FlgD/Vpr_Ig-like"/>
</dbReference>
<keyword evidence="3 5" id="KW-1005">Bacterial flagellum biogenesis</keyword>
<dbReference type="Pfam" id="PF03963">
    <property type="entry name" value="FlgD"/>
    <property type="match status" value="1"/>
</dbReference>
<reference evidence="8 9" key="1">
    <citation type="submission" date="2018-06" db="EMBL/GenBank/DDBJ databases">
        <title>Genomic Encyclopedia of Type Strains, Phase III (KMG-III): the genomes of soil and plant-associated and newly described type strains.</title>
        <authorList>
            <person name="Whitman W."/>
        </authorList>
    </citation>
    <scope>NUCLEOTIDE SEQUENCE [LARGE SCALE GENOMIC DNA]</scope>
    <source>
        <strain evidence="8 9">CECT 9025</strain>
    </source>
</reference>
<evidence type="ECO:0000256" key="3">
    <source>
        <dbReference type="ARBA" id="ARBA00022795"/>
    </source>
</evidence>
<evidence type="ECO:0000313" key="9">
    <source>
        <dbReference type="Proteomes" id="UP000248311"/>
    </source>
</evidence>